<dbReference type="CDD" id="cd12148">
    <property type="entry name" value="fungal_TF_MHR"/>
    <property type="match status" value="1"/>
</dbReference>
<dbReference type="GO" id="GO:0045944">
    <property type="term" value="P:positive regulation of transcription by RNA polymerase II"/>
    <property type="evidence" value="ECO:0007669"/>
    <property type="project" value="TreeGrafter"/>
</dbReference>
<name>A0AB37WBD1_9PLEO</name>
<feature type="region of interest" description="Disordered" evidence="3">
    <location>
        <begin position="77"/>
        <end position="135"/>
    </location>
</feature>
<reference evidence="4" key="2">
    <citation type="journal article" date="2019" name="bioRxiv">
        <title>Genomics, evolutionary history and diagnostics of the Alternaria alternata species group including apple and Asian pear pathotypes.</title>
        <authorList>
            <person name="Armitage A.D."/>
            <person name="Cockerton H.M."/>
            <person name="Sreenivasaprasad S."/>
            <person name="Woodhall J.W."/>
            <person name="Lane C.R."/>
            <person name="Harrison R.J."/>
            <person name="Clarkson J.P."/>
        </authorList>
    </citation>
    <scope>NUCLEOTIDE SEQUENCE</scope>
    <source>
        <strain evidence="4">FERA 1164</strain>
    </source>
</reference>
<evidence type="ECO:0000256" key="2">
    <source>
        <dbReference type="ARBA" id="ARBA00023242"/>
    </source>
</evidence>
<evidence type="ECO:0000313" key="4">
    <source>
        <dbReference type="EMBL" id="RYN24744.1"/>
    </source>
</evidence>
<gene>
    <name evidence="4" type="ORF">AA0115_g8000</name>
</gene>
<accession>A0AB37WBD1</accession>
<dbReference type="GO" id="GO:0008270">
    <property type="term" value="F:zinc ion binding"/>
    <property type="evidence" value="ECO:0007669"/>
    <property type="project" value="InterPro"/>
</dbReference>
<dbReference type="CDD" id="cd00067">
    <property type="entry name" value="GAL4"/>
    <property type="match status" value="1"/>
</dbReference>
<dbReference type="EMBL" id="PDXB01000021">
    <property type="protein sequence ID" value="RYN24744.1"/>
    <property type="molecule type" value="Genomic_DNA"/>
</dbReference>
<organism evidence="4 5">
    <name type="scientific">Alternaria tenuissima</name>
    <dbReference type="NCBI Taxonomy" id="119927"/>
    <lineage>
        <taxon>Eukaryota</taxon>
        <taxon>Fungi</taxon>
        <taxon>Dikarya</taxon>
        <taxon>Ascomycota</taxon>
        <taxon>Pezizomycotina</taxon>
        <taxon>Dothideomycetes</taxon>
        <taxon>Pleosporomycetidae</taxon>
        <taxon>Pleosporales</taxon>
        <taxon>Pleosporineae</taxon>
        <taxon>Pleosporaceae</taxon>
        <taxon>Alternaria</taxon>
        <taxon>Alternaria sect. Alternaria</taxon>
        <taxon>Alternaria alternata complex</taxon>
    </lineage>
</organism>
<feature type="compositionally biased region" description="Polar residues" evidence="3">
    <location>
        <begin position="684"/>
        <end position="697"/>
    </location>
</feature>
<feature type="compositionally biased region" description="Polar residues" evidence="3">
    <location>
        <begin position="7"/>
        <end position="26"/>
    </location>
</feature>
<keyword evidence="2" id="KW-0539">Nucleus</keyword>
<evidence type="ECO:0008006" key="6">
    <source>
        <dbReference type="Google" id="ProtNLM"/>
    </source>
</evidence>
<dbReference type="Proteomes" id="UP000292340">
    <property type="component" value="Unassembled WGS sequence"/>
</dbReference>
<dbReference type="PANTHER" id="PTHR37534">
    <property type="entry name" value="TRANSCRIPTIONAL ACTIVATOR PROTEIN UGA3"/>
    <property type="match status" value="1"/>
</dbReference>
<protein>
    <recommendedName>
        <fullName evidence="6">Zn(2)-C6 fungal-type domain-containing protein</fullName>
    </recommendedName>
</protein>
<evidence type="ECO:0000313" key="5">
    <source>
        <dbReference type="Proteomes" id="UP000292340"/>
    </source>
</evidence>
<evidence type="ECO:0000256" key="1">
    <source>
        <dbReference type="ARBA" id="ARBA00004123"/>
    </source>
</evidence>
<sequence>MRAGTWHRNSTSKPSQPFVTGQGQHQPLFSGPLPFDGYGFGFDLSGPLSLGTWDEAMLLSPSSWPTDTGPFANVNMHADPVPQSIHHLPHTQRPSGQILGVTTTANNGARELPERRPNQPDPASTSPFSTEDAPNGPNEDYLLHTFLQMLMPPILTPVEIGPKWASTRAFFATLAAESPIVKSAIIAFAAMQMQRSGLGNDVAKADWRPLYEIATRQVSSRLAKTRVVEDSNLRHMLAALFLLTYTDLLTEMLPRAHANLREAYMLIKGADKIKFSVPERRLISWLRLLDARAISTAGGEGLFLADTDETIFDASPAANPGSEPDTPDTEIEEILFDVLYHPGIIFYQKVQSFAGRITRIDPWHRTRGTVQDETEVMAIAAQISKDLHALYGQRPALMDHAVAGNLTEKHLAKNLAGALTRSFRTYLANYHASFIHLHRVAYVQYPKTRDVISAIASIKRLTHLMAQTDESLPVNVLWPLLMWGCEEDDNEERRWIIDAIRGLESIATNAKATADLLEEVQRRQDEGKRRVDVQFNINAHCNFPKHTLSLCFSISGESGNAENLAIYSKACRERHIKCVKLRDSEKCKYCTERKKPCVRGNAFRFRPVTAVKFNAGEDIGSAEQSLEFRVGQQWVDIPSSCAYAPGPIQLQWLIKSGVVHFVEPNKDSGDEEEYEAVPEGEANPESTSNDVDVTSNVRRPDQSLDGVSSESQLASSYRDVNPFATVPIPEFDDTSDLPSIHDVLSTTHIPPSLVHGTSAGSNNASQHIRAASSINPLANTSHWQASPGSLQRLSQSPSVSKKSPFGSITNNQSPYNSTAFSPSSAPPLKWPVNSAHEARLFHHYLFFCTSWIDVCDPRRHFAVEVPKRAAHFPVILNGILGVAARHCWLMGKAADVSQPYIDQCLQALIVALEDPLAHWDENFLIAVILLRLHEEMGESDEHCHHLGTARILNSISSFAADGGLRESASWVSLRQHIYVSLTTQKPLNLSLDNYRHSAVFSEFDDESWANRIIFLFANVLQAVFGGSNNGSENVSRETWKDLSDEVDEWERTKPWTFSAFHVEPDAGDRFEGSWPEQLCPSGVVAVGLQYYHLCKILLTIYSPNASLVGLAGVRARKSTDAAIRKHMRITIGYGVSNSHCGNAMFQGSHILSACGAYIIDPREQQACVEYLEQLQKLIGWRTDGVLRDLREQWTI</sequence>
<dbReference type="InterPro" id="IPR021858">
    <property type="entry name" value="Fun_TF"/>
</dbReference>
<dbReference type="PANTHER" id="PTHR37534:SF25">
    <property type="entry name" value="ZN(II)2CYS6 TRANSCRIPTION FACTOR (EUROFUNG)"/>
    <property type="match status" value="1"/>
</dbReference>
<dbReference type="GO" id="GO:0000981">
    <property type="term" value="F:DNA-binding transcription factor activity, RNA polymerase II-specific"/>
    <property type="evidence" value="ECO:0007669"/>
    <property type="project" value="InterPro"/>
</dbReference>
<dbReference type="GO" id="GO:0000976">
    <property type="term" value="F:transcription cis-regulatory region binding"/>
    <property type="evidence" value="ECO:0007669"/>
    <property type="project" value="TreeGrafter"/>
</dbReference>
<proteinExistence type="predicted"/>
<evidence type="ECO:0000256" key="3">
    <source>
        <dbReference type="SAM" id="MobiDB-lite"/>
    </source>
</evidence>
<dbReference type="AlphaFoldDB" id="A0AB37WBD1"/>
<feature type="compositionally biased region" description="Polar residues" evidence="3">
    <location>
        <begin position="705"/>
        <end position="715"/>
    </location>
</feature>
<feature type="region of interest" description="Disordered" evidence="3">
    <location>
        <begin position="664"/>
        <end position="715"/>
    </location>
</feature>
<comment type="caution">
    <text evidence="4">The sequence shown here is derived from an EMBL/GenBank/DDBJ whole genome shotgun (WGS) entry which is preliminary data.</text>
</comment>
<dbReference type="Pfam" id="PF11951">
    <property type="entry name" value="Fungal_trans_2"/>
    <property type="match status" value="1"/>
</dbReference>
<feature type="compositionally biased region" description="Polar residues" evidence="3">
    <location>
        <begin position="92"/>
        <end position="107"/>
    </location>
</feature>
<dbReference type="GO" id="GO:0005634">
    <property type="term" value="C:nucleus"/>
    <property type="evidence" value="ECO:0007669"/>
    <property type="project" value="UniProtKB-SubCell"/>
</dbReference>
<feature type="compositionally biased region" description="Acidic residues" evidence="3">
    <location>
        <begin position="669"/>
        <end position="678"/>
    </location>
</feature>
<feature type="region of interest" description="Disordered" evidence="3">
    <location>
        <begin position="1"/>
        <end position="26"/>
    </location>
</feature>
<comment type="subcellular location">
    <subcellularLocation>
        <location evidence="1">Nucleus</location>
    </subcellularLocation>
</comment>
<feature type="region of interest" description="Disordered" evidence="3">
    <location>
        <begin position="779"/>
        <end position="820"/>
    </location>
</feature>
<reference evidence="4" key="1">
    <citation type="submission" date="2017-10" db="EMBL/GenBank/DDBJ databases">
        <authorList>
            <person name="Armitage A.D."/>
            <person name="Barbara D.J."/>
            <person name="Woodhall J.W."/>
            <person name="Sreenivasaprasad S."/>
            <person name="Lane C.R."/>
            <person name="Clarkson J.P."/>
            <person name="Harrison R.J."/>
        </authorList>
    </citation>
    <scope>NUCLEOTIDE SEQUENCE</scope>
    <source>
        <strain evidence="4">FERA 1164</strain>
    </source>
</reference>
<dbReference type="InterPro" id="IPR001138">
    <property type="entry name" value="Zn2Cys6_DnaBD"/>
</dbReference>